<dbReference type="EMBL" id="HBIM01008902">
    <property type="protein sequence ID" value="CAE0409977.1"/>
    <property type="molecule type" value="Transcribed_RNA"/>
</dbReference>
<gene>
    <name evidence="2" type="ORF">ACOF00016_LOCUS7543</name>
</gene>
<dbReference type="AlphaFoldDB" id="A0A7S3L336"/>
<feature type="compositionally biased region" description="Polar residues" evidence="1">
    <location>
        <begin position="150"/>
        <end position="160"/>
    </location>
</feature>
<name>A0A7S3L336_9STRA</name>
<sequence>MINENAQRESCQGAPVLVSDRGSSFPAPRFTLQKRKVLSDEPAPLTSVNSAFLCGLFADVAEAQSTDTVICDEKGSLNGCSRPIKRSRVSFSRSMVRTSTTLDLADQLSSSDTPSEMSILDLIDHALSPTSTTEIIKVQGGCVPFPQEFPKSSSPGTASPPTLKVRDNTSSRSREESVPPVFPHLPATISATSCNTLTRNLSDLQSSLAENSEKESYGWFVEMDDEYAHEAAPAYEPAQTNDLAFKAPTAPKAENHDAELEWAKAADTVDDVLGDFF</sequence>
<feature type="region of interest" description="Disordered" evidence="1">
    <location>
        <begin position="146"/>
        <end position="184"/>
    </location>
</feature>
<organism evidence="2">
    <name type="scientific">Amphora coffeiformis</name>
    <dbReference type="NCBI Taxonomy" id="265554"/>
    <lineage>
        <taxon>Eukaryota</taxon>
        <taxon>Sar</taxon>
        <taxon>Stramenopiles</taxon>
        <taxon>Ochrophyta</taxon>
        <taxon>Bacillariophyta</taxon>
        <taxon>Bacillariophyceae</taxon>
        <taxon>Bacillariophycidae</taxon>
        <taxon>Thalassiophysales</taxon>
        <taxon>Catenulaceae</taxon>
        <taxon>Amphora</taxon>
    </lineage>
</organism>
<protein>
    <submittedName>
        <fullName evidence="2">Uncharacterized protein</fullName>
    </submittedName>
</protein>
<evidence type="ECO:0000313" key="2">
    <source>
        <dbReference type="EMBL" id="CAE0409977.1"/>
    </source>
</evidence>
<reference evidence="2" key="1">
    <citation type="submission" date="2021-01" db="EMBL/GenBank/DDBJ databases">
        <authorList>
            <person name="Corre E."/>
            <person name="Pelletier E."/>
            <person name="Niang G."/>
            <person name="Scheremetjew M."/>
            <person name="Finn R."/>
            <person name="Kale V."/>
            <person name="Holt S."/>
            <person name="Cochrane G."/>
            <person name="Meng A."/>
            <person name="Brown T."/>
            <person name="Cohen L."/>
        </authorList>
    </citation>
    <scope>NUCLEOTIDE SEQUENCE</scope>
    <source>
        <strain evidence="2">CCMP127</strain>
    </source>
</reference>
<accession>A0A7S3L336</accession>
<feature type="compositionally biased region" description="Basic and acidic residues" evidence="1">
    <location>
        <begin position="164"/>
        <end position="177"/>
    </location>
</feature>
<evidence type="ECO:0000256" key="1">
    <source>
        <dbReference type="SAM" id="MobiDB-lite"/>
    </source>
</evidence>
<proteinExistence type="predicted"/>